<feature type="chain" id="PRO_5046627365" evidence="1">
    <location>
        <begin position="25"/>
        <end position="590"/>
    </location>
</feature>
<sequence length="590" mass="68293">MMKKYLSRLVLIGIILLSSPFIHAKNAHSIQDIDRCTLFGQEKIKPENCSFYLLDLANISKGERQEFTQKIIGIGFGSPYNLITYPDDVSLRQIYIMDTRDISYISQILNENSNQKKRNRRFATNVHNSQVIEFTFHRRFKVGREEKGRTNLKFKVRYYRKSPYFYKFGDKDKFVEIILDEGAGINMGEEEDIYRTWKHNSNTSFVYREYIDASSIDIRINESKRLENGDIYLNDLQPKMQDQTDTRIEKETTSSIKLGLGLSPKMPIRDIEYNFTNKYKINSKRQFGLLTQANNRGYQIKYVNNTYGSHLDPEQGFCDLGTADGWCWDYARSEDLPWDFDKLRNDNPLSLQGLRPDFVAKIAAKNHVSGFSTIDILTKVETLALFGRNRFYIGRRYITSNELHSAGTESSWQKDRNYEKRQYSDGFTIVVDWDSPWFLGSDAVTIKSVYLSQDEAQCLTVDSDHSLTFKKCVEGSKSQSFVYDQEKRYRSVADLSLCLDSSEPQLSLSEQCDDDYAPNTQVWYWEEPNRFTNDVLFTINADHSINLIDASAQQPSVLKVAYDDPKPNGTQFTSRFADFGTATCICSELE</sequence>
<keyword evidence="1" id="KW-0732">Signal</keyword>
<dbReference type="RefSeq" id="WP_245798185.1">
    <property type="nucleotide sequence ID" value="NZ_JABEYA020000003.1"/>
</dbReference>
<dbReference type="CDD" id="cd23423">
    <property type="entry name" value="beta-trefoil_Ricin_hemolysin"/>
    <property type="match status" value="1"/>
</dbReference>
<dbReference type="EMBL" id="JAUFQC010000027">
    <property type="protein sequence ID" value="MDN3612199.1"/>
    <property type="molecule type" value="Genomic_DNA"/>
</dbReference>
<gene>
    <name evidence="2" type="ORF">QWZ16_21630</name>
</gene>
<keyword evidence="3" id="KW-1185">Reference proteome</keyword>
<dbReference type="InterPro" id="IPR035992">
    <property type="entry name" value="Ricin_B-like_lectins"/>
</dbReference>
<dbReference type="SUPFAM" id="SSF50370">
    <property type="entry name" value="Ricin B-like lectins"/>
    <property type="match status" value="1"/>
</dbReference>
<evidence type="ECO:0000313" key="2">
    <source>
        <dbReference type="EMBL" id="MDN3612199.1"/>
    </source>
</evidence>
<name>A0ABT8C0Q0_9VIBR</name>
<proteinExistence type="predicted"/>
<comment type="caution">
    <text evidence="2">The sequence shown here is derived from an EMBL/GenBank/DDBJ whole genome shotgun (WGS) entry which is preliminary data.</text>
</comment>
<protein>
    <submittedName>
        <fullName evidence="2">RICIN domain-containing protein</fullName>
    </submittedName>
</protein>
<feature type="signal peptide" evidence="1">
    <location>
        <begin position="1"/>
        <end position="24"/>
    </location>
</feature>
<evidence type="ECO:0000313" key="3">
    <source>
        <dbReference type="Proteomes" id="UP001238540"/>
    </source>
</evidence>
<dbReference type="Gene3D" id="2.70.240.20">
    <property type="entry name" value="Leukocidin/Hemolysin toxin, cytolysin domain"/>
    <property type="match status" value="1"/>
</dbReference>
<accession>A0ABT8C0Q0</accession>
<organism evidence="2 3">
    <name type="scientific">Vibrio ostreicida</name>
    <dbReference type="NCBI Taxonomy" id="526588"/>
    <lineage>
        <taxon>Bacteria</taxon>
        <taxon>Pseudomonadati</taxon>
        <taxon>Pseudomonadota</taxon>
        <taxon>Gammaproteobacteria</taxon>
        <taxon>Vibrionales</taxon>
        <taxon>Vibrionaceae</taxon>
        <taxon>Vibrio</taxon>
    </lineage>
</organism>
<dbReference type="Proteomes" id="UP001238540">
    <property type="component" value="Unassembled WGS sequence"/>
</dbReference>
<reference evidence="3" key="1">
    <citation type="journal article" date="2019" name="Int. J. Syst. Evol. Microbiol.">
        <title>The Global Catalogue of Microorganisms (GCM) 10K type strain sequencing project: providing services to taxonomists for standard genome sequencing and annotation.</title>
        <authorList>
            <consortium name="The Broad Institute Genomics Platform"/>
            <consortium name="The Broad Institute Genome Sequencing Center for Infectious Disease"/>
            <person name="Wu L."/>
            <person name="Ma J."/>
        </authorList>
    </citation>
    <scope>NUCLEOTIDE SEQUENCE [LARGE SCALE GENOMIC DNA]</scope>
    <source>
        <strain evidence="3">CECT 7398</strain>
    </source>
</reference>
<dbReference type="PROSITE" id="PS50231">
    <property type="entry name" value="RICIN_B_LECTIN"/>
    <property type="match status" value="1"/>
</dbReference>
<evidence type="ECO:0000256" key="1">
    <source>
        <dbReference type="SAM" id="SignalP"/>
    </source>
</evidence>